<dbReference type="SMART" id="SM00409">
    <property type="entry name" value="IG"/>
    <property type="match status" value="1"/>
</dbReference>
<dbReference type="Ensembl" id="ENSCCRT00015014543.1">
    <property type="protein sequence ID" value="ENSCCRP00015014044.1"/>
    <property type="gene ID" value="ENSCCRG00015006364.1"/>
</dbReference>
<dbReference type="SUPFAM" id="SSF48726">
    <property type="entry name" value="Immunoglobulin"/>
    <property type="match status" value="1"/>
</dbReference>
<evidence type="ECO:0000256" key="2">
    <source>
        <dbReference type="ARBA" id="ARBA00022859"/>
    </source>
</evidence>
<dbReference type="InterPro" id="IPR007110">
    <property type="entry name" value="Ig-like_dom"/>
</dbReference>
<dbReference type="PANTHER" id="PTHR23268">
    <property type="entry name" value="T-CELL RECEPTOR BETA CHAIN"/>
    <property type="match status" value="1"/>
</dbReference>
<feature type="domain" description="Ig-like" evidence="3">
    <location>
        <begin position="10"/>
        <end position="114"/>
    </location>
</feature>
<dbReference type="Proteomes" id="UP000694700">
    <property type="component" value="Unplaced"/>
</dbReference>
<keyword evidence="1" id="KW-0732">Signal</keyword>
<protein>
    <recommendedName>
        <fullName evidence="3">Ig-like domain-containing protein</fullName>
    </recommendedName>
</protein>
<evidence type="ECO:0000259" key="3">
    <source>
        <dbReference type="PROSITE" id="PS50835"/>
    </source>
</evidence>
<proteinExistence type="predicted"/>
<accession>A0A8C1SYJ7</accession>
<dbReference type="GO" id="GO:0007166">
    <property type="term" value="P:cell surface receptor signaling pathway"/>
    <property type="evidence" value="ECO:0007669"/>
    <property type="project" value="TreeGrafter"/>
</dbReference>
<dbReference type="GO" id="GO:0002376">
    <property type="term" value="P:immune system process"/>
    <property type="evidence" value="ECO:0007669"/>
    <property type="project" value="UniProtKB-KW"/>
</dbReference>
<dbReference type="SMART" id="SM00406">
    <property type="entry name" value="IGv"/>
    <property type="match status" value="1"/>
</dbReference>
<dbReference type="Gene3D" id="2.60.40.10">
    <property type="entry name" value="Immunoglobulins"/>
    <property type="match status" value="1"/>
</dbReference>
<keyword evidence="2" id="KW-0391">Immunity</keyword>
<dbReference type="InterPro" id="IPR036179">
    <property type="entry name" value="Ig-like_dom_sf"/>
</dbReference>
<dbReference type="InterPro" id="IPR013106">
    <property type="entry name" value="Ig_V-set"/>
</dbReference>
<evidence type="ECO:0000313" key="4">
    <source>
        <dbReference type="Ensembl" id="ENSCCRP00015014044.1"/>
    </source>
</evidence>
<organism evidence="4 5">
    <name type="scientific">Cyprinus carpio</name>
    <name type="common">Common carp</name>
    <dbReference type="NCBI Taxonomy" id="7962"/>
    <lineage>
        <taxon>Eukaryota</taxon>
        <taxon>Metazoa</taxon>
        <taxon>Chordata</taxon>
        <taxon>Craniata</taxon>
        <taxon>Vertebrata</taxon>
        <taxon>Euteleostomi</taxon>
        <taxon>Actinopterygii</taxon>
        <taxon>Neopterygii</taxon>
        <taxon>Teleostei</taxon>
        <taxon>Ostariophysi</taxon>
        <taxon>Cypriniformes</taxon>
        <taxon>Cyprinidae</taxon>
        <taxon>Cyprininae</taxon>
        <taxon>Cyprinus</taxon>
    </lineage>
</organism>
<dbReference type="PANTHER" id="PTHR23268:SF102">
    <property type="entry name" value="IMMUNOGLOBULIN V-SET DOMAIN-CONTAINING PROTEIN"/>
    <property type="match status" value="1"/>
</dbReference>
<dbReference type="Pfam" id="PF07686">
    <property type="entry name" value="V-set"/>
    <property type="match status" value="1"/>
</dbReference>
<evidence type="ECO:0000313" key="5">
    <source>
        <dbReference type="Proteomes" id="UP000694700"/>
    </source>
</evidence>
<dbReference type="InterPro" id="IPR050413">
    <property type="entry name" value="TCR_beta_variable"/>
</dbReference>
<reference evidence="4" key="1">
    <citation type="submission" date="2025-08" db="UniProtKB">
        <authorList>
            <consortium name="Ensembl"/>
        </authorList>
    </citation>
    <scope>IDENTIFICATION</scope>
</reference>
<dbReference type="InterPro" id="IPR003599">
    <property type="entry name" value="Ig_sub"/>
</dbReference>
<dbReference type="AlphaFoldDB" id="A0A8C1SYJ7"/>
<dbReference type="InterPro" id="IPR013783">
    <property type="entry name" value="Ig-like_fold"/>
</dbReference>
<evidence type="ECO:0000256" key="1">
    <source>
        <dbReference type="ARBA" id="ARBA00022729"/>
    </source>
</evidence>
<name>A0A8C1SYJ7_CYPCA</name>
<sequence length="192" mass="22121">MRFCLLLLQPGGDDVVQEPEILWEPKSGSASLSCKHNMGSTYYQMYWYRQRPGETMRLIVFMTVSELDFGDVDKKKFETQKSDAESGSLKVKALEPDDSAIYFCAVSEHSVSKTGECCTKTFCAEKDNNSISQQVAVWYNQCASCENKKQFSCRRIHIQTSLKYSSEIRWIKVLFNLHIAVWYIQYAAFQNI</sequence>
<dbReference type="PROSITE" id="PS50835">
    <property type="entry name" value="IG_LIKE"/>
    <property type="match status" value="1"/>
</dbReference>
<dbReference type="GO" id="GO:0005886">
    <property type="term" value="C:plasma membrane"/>
    <property type="evidence" value="ECO:0007669"/>
    <property type="project" value="TreeGrafter"/>
</dbReference>